<gene>
    <name evidence="3" type="ORF">SCLAV_1693</name>
</gene>
<dbReference type="GO" id="GO:0006355">
    <property type="term" value="P:regulation of DNA-templated transcription"/>
    <property type="evidence" value="ECO:0007669"/>
    <property type="project" value="InterPro"/>
</dbReference>
<evidence type="ECO:0000259" key="2">
    <source>
        <dbReference type="PROSITE" id="PS50043"/>
    </source>
</evidence>
<dbReference type="Gene3D" id="1.10.10.10">
    <property type="entry name" value="Winged helix-like DNA-binding domain superfamily/Winged helix DNA-binding domain"/>
    <property type="match status" value="1"/>
</dbReference>
<evidence type="ECO:0000313" key="3">
    <source>
        <dbReference type="EMBL" id="EFG06768.1"/>
    </source>
</evidence>
<reference evidence="3 4" key="1">
    <citation type="journal article" date="2010" name="Genome Biol. Evol.">
        <title>The sequence of a 1.8-mb bacterial linear plasmid reveals a rich evolutionary reservoir of secondary metabolic pathways.</title>
        <authorList>
            <person name="Medema M.H."/>
            <person name="Trefzer A."/>
            <person name="Kovalchuk A."/>
            <person name="van den Berg M."/>
            <person name="Mueller U."/>
            <person name="Heijne W."/>
            <person name="Wu L."/>
            <person name="Alam M.T."/>
            <person name="Ronning C.M."/>
            <person name="Nierman W.C."/>
            <person name="Bovenberg R.A.L."/>
            <person name="Breitling R."/>
            <person name="Takano E."/>
        </authorList>
    </citation>
    <scope>NUCLEOTIDE SEQUENCE [LARGE SCALE GENOMIC DNA]</scope>
    <source>
        <strain evidence="4">ATCC 27064 / DSM 738 / JCM 4710 / NBRC 13307 / NCIMB 12785 / NRRL 3585 / VKM Ac-602</strain>
    </source>
</reference>
<dbReference type="PROSITE" id="PS50043">
    <property type="entry name" value="HTH_LUXR_2"/>
    <property type="match status" value="1"/>
</dbReference>
<dbReference type="EMBL" id="CM000913">
    <property type="protein sequence ID" value="EFG06768.1"/>
    <property type="molecule type" value="Genomic_DNA"/>
</dbReference>
<dbReference type="eggNOG" id="COG2197">
    <property type="taxonomic scope" value="Bacteria"/>
</dbReference>
<dbReference type="SMART" id="SM00421">
    <property type="entry name" value="HTH_LUXR"/>
    <property type="match status" value="1"/>
</dbReference>
<dbReference type="AlphaFoldDB" id="E2Q315"/>
<evidence type="ECO:0000313" key="4">
    <source>
        <dbReference type="Proteomes" id="UP000002357"/>
    </source>
</evidence>
<dbReference type="PRINTS" id="PR00038">
    <property type="entry name" value="HTHLUXR"/>
</dbReference>
<proteinExistence type="predicted"/>
<dbReference type="InterPro" id="IPR027417">
    <property type="entry name" value="P-loop_NTPase"/>
</dbReference>
<organism evidence="3 4">
    <name type="scientific">Streptomyces clavuligerus</name>
    <dbReference type="NCBI Taxonomy" id="1901"/>
    <lineage>
        <taxon>Bacteria</taxon>
        <taxon>Bacillati</taxon>
        <taxon>Actinomycetota</taxon>
        <taxon>Actinomycetes</taxon>
        <taxon>Kitasatosporales</taxon>
        <taxon>Streptomycetaceae</taxon>
        <taxon>Streptomyces</taxon>
    </lineage>
</organism>
<dbReference type="PANTHER" id="PTHR47691:SF3">
    <property type="entry name" value="HTH-TYPE TRANSCRIPTIONAL REGULATOR RV0890C-RELATED"/>
    <property type="match status" value="1"/>
</dbReference>
<sequence length="1013" mass="104927">MRRMRVDRRCEICGTGLPGRGSRGGRPARYCSGVCRQRAFRRRTTTPVNAPAAKGVTTAVTGTAAVTAADRTAGHGRSGAERHPAAVRGRADGTAPAVRTGTPRGPADTRPPHAPSGGETILPGPGGASGDRSGGTRDAPPGSEPPRPLDPFVGRRRELDRLRTLLRTSRLVTVTGPGGVGKTRLALEYAAARRGPTRLAELAPPTGPVGADGLSRAVAAALGGAATVPGGPGGVGPLARALDGHRLLLVLDNCEHLADACARLAAELLGRCPRLRILATSREGLRVPGEVVFRLDELPLLPAGPGRPSDAVRLFMERAAATVPGAVPGAGAAVYPRGSGDGSRDGSPHGGARRDLAVIAEICRRLDGLPLAIELAARRAAVLPPGEILAGLDEGLTLLSDGSRSGPGRHRDLSAAIDWSHRLLTPREREVLRKLSVLPGGFDADAVAAVCAADSRAEVLRTLCALEAKSLVVRVPGPGGHERARFRQLGTVRAYGLARLTASGELHDTWRRAVERLTRLVTAEDPAGTVNPAGTAGTAGTADAPCAADPADTTRIGTTGSTEGTGSGPARPGERGTVPAAPGPRRRTFPDHTPAPWDHERKNLAAAVAYTVTRNGTPSPRLALELARTRFRQEEPAAAYALLADAGLLAPHASHRSHGGHEGDDSAATALAARALHRAGDPATAFRLAARAVAAARAGGDPALLANALDARAEVRSHAGAPAEAVTDLTECLALVAALGRPVDTARCEQRLAWALLHTGAAAEAEAWIVRCLPVLRPQPFRHGRSAALRTAGAIRLELNDPEGARELFAESLRHAGEPDREALYALEGLAATAVEQGAAHRALRLFAAASAVRGRLGAEADAPWRRRTAGAAARAEAALLPAARERARAAGRGPRWPRLCAYALADGSAPGPSGGSASLSAAVPFGVDSRSSADLPGALEGGLTGRETEVALLLAEGLTNREIAVRLRLSPSTVATHLNHIRDKLNIRSRTRIALWVTKNHSATLAPLSSRW</sequence>
<dbReference type="InterPro" id="IPR016032">
    <property type="entry name" value="Sig_transdc_resp-reg_C-effctor"/>
</dbReference>
<dbReference type="InterPro" id="IPR000792">
    <property type="entry name" value="Tscrpt_reg_LuxR_C"/>
</dbReference>
<dbReference type="KEGG" id="sclf:BB341_19815"/>
<dbReference type="SUPFAM" id="SSF48452">
    <property type="entry name" value="TPR-like"/>
    <property type="match status" value="1"/>
</dbReference>
<dbReference type="SUPFAM" id="SSF52540">
    <property type="entry name" value="P-loop containing nucleoside triphosphate hydrolases"/>
    <property type="match status" value="1"/>
</dbReference>
<feature type="region of interest" description="Disordered" evidence="1">
    <location>
        <begin position="70"/>
        <end position="156"/>
    </location>
</feature>
<dbReference type="GO" id="GO:0003677">
    <property type="term" value="F:DNA binding"/>
    <property type="evidence" value="ECO:0007669"/>
    <property type="project" value="InterPro"/>
</dbReference>
<dbReference type="CDD" id="cd06170">
    <property type="entry name" value="LuxR_C_like"/>
    <property type="match status" value="1"/>
</dbReference>
<protein>
    <submittedName>
        <fullName evidence="3">Regulatory protein, LuxR</fullName>
    </submittedName>
</protein>
<dbReference type="PANTHER" id="PTHR47691">
    <property type="entry name" value="REGULATOR-RELATED"/>
    <property type="match status" value="1"/>
</dbReference>
<dbReference type="STRING" id="1901.BB341_19815"/>
<feature type="region of interest" description="Disordered" evidence="1">
    <location>
        <begin position="526"/>
        <end position="598"/>
    </location>
</feature>
<evidence type="ECO:0000256" key="1">
    <source>
        <dbReference type="SAM" id="MobiDB-lite"/>
    </source>
</evidence>
<feature type="compositionally biased region" description="Low complexity" evidence="1">
    <location>
        <begin position="526"/>
        <end position="564"/>
    </location>
</feature>
<dbReference type="Gene3D" id="1.25.40.10">
    <property type="entry name" value="Tetratricopeptide repeat domain"/>
    <property type="match status" value="1"/>
</dbReference>
<dbReference type="InterPro" id="IPR011990">
    <property type="entry name" value="TPR-like_helical_dom_sf"/>
</dbReference>
<dbReference type="Proteomes" id="UP000002357">
    <property type="component" value="Chromosome"/>
</dbReference>
<dbReference type="PROSITE" id="PS00622">
    <property type="entry name" value="HTH_LUXR_1"/>
    <property type="match status" value="1"/>
</dbReference>
<feature type="domain" description="HTH luxR-type" evidence="2">
    <location>
        <begin position="937"/>
        <end position="1002"/>
    </location>
</feature>
<dbReference type="Pfam" id="PF25872">
    <property type="entry name" value="HTH_77"/>
    <property type="match status" value="1"/>
</dbReference>
<dbReference type="InterPro" id="IPR058852">
    <property type="entry name" value="HTH_77"/>
</dbReference>
<name>E2Q315_STRCL</name>
<dbReference type="eggNOG" id="COG3903">
    <property type="taxonomic scope" value="Bacteria"/>
</dbReference>
<dbReference type="Pfam" id="PF00196">
    <property type="entry name" value="GerE"/>
    <property type="match status" value="1"/>
</dbReference>
<accession>E2Q315</accession>
<dbReference type="InterPro" id="IPR036388">
    <property type="entry name" value="WH-like_DNA-bd_sf"/>
</dbReference>
<keyword evidence="4" id="KW-1185">Reference proteome</keyword>
<feature type="compositionally biased region" description="Gly residues" evidence="1">
    <location>
        <begin position="124"/>
        <end position="133"/>
    </location>
</feature>
<dbReference type="SUPFAM" id="SSF46894">
    <property type="entry name" value="C-terminal effector domain of the bipartite response regulators"/>
    <property type="match status" value="1"/>
</dbReference>
<dbReference type="Gene3D" id="3.40.50.300">
    <property type="entry name" value="P-loop containing nucleotide triphosphate hydrolases"/>
    <property type="match status" value="1"/>
</dbReference>
<dbReference type="PRINTS" id="PR00364">
    <property type="entry name" value="DISEASERSIST"/>
</dbReference>